<accession>A0AAD9H308</accession>
<dbReference type="AlphaFoldDB" id="A0AAD9H308"/>
<feature type="transmembrane region" description="Helical" evidence="2">
    <location>
        <begin position="148"/>
        <end position="173"/>
    </location>
</feature>
<organism evidence="3 4">
    <name type="scientific">Colletotrichum zoysiae</name>
    <dbReference type="NCBI Taxonomy" id="1216348"/>
    <lineage>
        <taxon>Eukaryota</taxon>
        <taxon>Fungi</taxon>
        <taxon>Dikarya</taxon>
        <taxon>Ascomycota</taxon>
        <taxon>Pezizomycotina</taxon>
        <taxon>Sordariomycetes</taxon>
        <taxon>Hypocreomycetidae</taxon>
        <taxon>Glomerellales</taxon>
        <taxon>Glomerellaceae</taxon>
        <taxon>Colletotrichum</taxon>
        <taxon>Colletotrichum graminicola species complex</taxon>
    </lineage>
</organism>
<feature type="region of interest" description="Disordered" evidence="1">
    <location>
        <begin position="95"/>
        <end position="139"/>
    </location>
</feature>
<evidence type="ECO:0000256" key="2">
    <source>
        <dbReference type="SAM" id="Phobius"/>
    </source>
</evidence>
<feature type="compositionally biased region" description="Low complexity" evidence="1">
    <location>
        <begin position="97"/>
        <end position="122"/>
    </location>
</feature>
<keyword evidence="4" id="KW-1185">Reference proteome</keyword>
<evidence type="ECO:0000313" key="4">
    <source>
        <dbReference type="Proteomes" id="UP001232148"/>
    </source>
</evidence>
<comment type="caution">
    <text evidence="3">The sequence shown here is derived from an EMBL/GenBank/DDBJ whole genome shotgun (WGS) entry which is preliminary data.</text>
</comment>
<keyword evidence="2" id="KW-0812">Transmembrane</keyword>
<name>A0AAD9H308_9PEZI</name>
<sequence length="275" mass="28575">MQWHAVRYHDKDTAPLMSNAVFRPSQSGGSFQTGGPVISRVSRVKTATGESATAPLPSPSCSGVTDFDTLVTITATNTSQTTILNSGSSVPLSHLDTPTATASSTLSATPTSIASTATASSTRGITPQPTSTDSTPAAPQVSVPVNTLIAIIGGTIGGILLLVFFIAVAQAFVRRRHIIHEETQGPGGASNTLEKGNTPGEQPQYHANNGNIGIPHPSSSAHSELGIAQPYEAAYIVPDANVQTWPATHDLHPMQFIAELPAESHAGHSQHDHRG</sequence>
<gene>
    <name evidence="3" type="ORF">LX32DRAFT_647257</name>
</gene>
<evidence type="ECO:0000313" key="3">
    <source>
        <dbReference type="EMBL" id="KAK2020584.1"/>
    </source>
</evidence>
<proteinExistence type="predicted"/>
<reference evidence="3" key="1">
    <citation type="submission" date="2021-06" db="EMBL/GenBank/DDBJ databases">
        <title>Comparative genomics, transcriptomics and evolutionary studies reveal genomic signatures of adaptation to plant cell wall in hemibiotrophic fungi.</title>
        <authorList>
            <consortium name="DOE Joint Genome Institute"/>
            <person name="Baroncelli R."/>
            <person name="Diaz J.F."/>
            <person name="Benocci T."/>
            <person name="Peng M."/>
            <person name="Battaglia E."/>
            <person name="Haridas S."/>
            <person name="Andreopoulos W."/>
            <person name="Labutti K."/>
            <person name="Pangilinan J."/>
            <person name="Floch G.L."/>
            <person name="Makela M.R."/>
            <person name="Henrissat B."/>
            <person name="Grigoriev I.V."/>
            <person name="Crouch J.A."/>
            <person name="De Vries R.P."/>
            <person name="Sukno S.A."/>
            <person name="Thon M.R."/>
        </authorList>
    </citation>
    <scope>NUCLEOTIDE SEQUENCE</scope>
    <source>
        <strain evidence="3">MAFF235873</strain>
    </source>
</reference>
<keyword evidence="2" id="KW-1133">Transmembrane helix</keyword>
<feature type="compositionally biased region" description="Polar residues" evidence="1">
    <location>
        <begin position="123"/>
        <end position="137"/>
    </location>
</feature>
<protein>
    <submittedName>
        <fullName evidence="3">Uncharacterized protein</fullName>
    </submittedName>
</protein>
<keyword evidence="2" id="KW-0472">Membrane</keyword>
<feature type="compositionally biased region" description="Polar residues" evidence="1">
    <location>
        <begin position="189"/>
        <end position="222"/>
    </location>
</feature>
<feature type="region of interest" description="Disordered" evidence="1">
    <location>
        <begin position="183"/>
        <end position="222"/>
    </location>
</feature>
<dbReference type="EMBL" id="MU843212">
    <property type="protein sequence ID" value="KAK2020584.1"/>
    <property type="molecule type" value="Genomic_DNA"/>
</dbReference>
<dbReference type="Proteomes" id="UP001232148">
    <property type="component" value="Unassembled WGS sequence"/>
</dbReference>
<evidence type="ECO:0000256" key="1">
    <source>
        <dbReference type="SAM" id="MobiDB-lite"/>
    </source>
</evidence>